<dbReference type="PANTHER" id="PTHR14624:SF0">
    <property type="entry name" value="POLYPRENOL REDUCTASE"/>
    <property type="match status" value="1"/>
</dbReference>
<evidence type="ECO:0000313" key="9">
    <source>
        <dbReference type="Proteomes" id="UP000197138"/>
    </source>
</evidence>
<dbReference type="Pfam" id="PF02544">
    <property type="entry name" value="Steroid_dh"/>
    <property type="match status" value="1"/>
</dbReference>
<evidence type="ECO:0000256" key="1">
    <source>
        <dbReference type="ARBA" id="ARBA00004127"/>
    </source>
</evidence>
<dbReference type="InterPro" id="IPR001104">
    <property type="entry name" value="3-oxo-5_a-steroid_4-DH_C"/>
</dbReference>
<feature type="domain" description="3-oxo-5-alpha-steroid 4-dehydrogenase C-terminal" evidence="7">
    <location>
        <begin position="226"/>
        <end position="341"/>
    </location>
</feature>
<keyword evidence="5 6" id="KW-0472">Membrane</keyword>
<evidence type="ECO:0000256" key="6">
    <source>
        <dbReference type="SAM" id="Phobius"/>
    </source>
</evidence>
<reference evidence="8" key="2">
    <citation type="submission" date="2017-06" db="EMBL/GenBank/DDBJ databases">
        <title>The pomegranate genome and the genomics of punicalagin biosynthesis.</title>
        <authorList>
            <person name="Xu C."/>
        </authorList>
    </citation>
    <scope>NUCLEOTIDE SEQUENCE [LARGE SCALE GENOMIC DNA]</scope>
    <source>
        <tissue evidence="8">Fresh leaf</tissue>
    </source>
</reference>
<dbReference type="EMBL" id="MTKT01001810">
    <property type="protein sequence ID" value="OWM83918.1"/>
    <property type="molecule type" value="Genomic_DNA"/>
</dbReference>
<dbReference type="GO" id="GO:0005783">
    <property type="term" value="C:endoplasmic reticulum"/>
    <property type="evidence" value="ECO:0007669"/>
    <property type="project" value="TreeGrafter"/>
</dbReference>
<name>A0A218XGJ7_PUNGR</name>
<evidence type="ECO:0000256" key="3">
    <source>
        <dbReference type="ARBA" id="ARBA00022692"/>
    </source>
</evidence>
<reference evidence="10" key="3">
    <citation type="journal article" date="2020" name="Plant Biotechnol. J.">
        <title>The pomegranate (Punica granatum L.) draft genome dissects genetic divergence between soft- and hard-seeded cultivars.</title>
        <authorList>
            <person name="Luo X."/>
            <person name="Li H."/>
            <person name="Wu Z."/>
            <person name="Yao W."/>
            <person name="Zhao P."/>
            <person name="Cao D."/>
            <person name="Yu H."/>
            <person name="Li K."/>
            <person name="Poudel K."/>
            <person name="Zhao D."/>
            <person name="Zhang F."/>
            <person name="Xia X."/>
            <person name="Chen L."/>
            <person name="Wang Q."/>
            <person name="Jing D."/>
            <person name="Cao S."/>
        </authorList>
    </citation>
    <scope>NUCLEOTIDE SEQUENCE [LARGE SCALE GENOMIC DNA]</scope>
</reference>
<feature type="transmembrane region" description="Helical" evidence="6">
    <location>
        <begin position="65"/>
        <end position="88"/>
    </location>
</feature>
<dbReference type="GO" id="GO:0016095">
    <property type="term" value="P:polyprenol catabolic process"/>
    <property type="evidence" value="ECO:0007669"/>
    <property type="project" value="TreeGrafter"/>
</dbReference>
<keyword evidence="3 6" id="KW-0812">Transmembrane</keyword>
<evidence type="ECO:0000256" key="2">
    <source>
        <dbReference type="ARBA" id="ARBA00004922"/>
    </source>
</evidence>
<dbReference type="Proteomes" id="UP000515151">
    <property type="component" value="Chromosome 4"/>
</dbReference>
<evidence type="ECO:0000313" key="12">
    <source>
        <dbReference type="RefSeq" id="XP_031393050.1"/>
    </source>
</evidence>
<dbReference type="RefSeq" id="XP_031393049.1">
    <property type="nucleotide sequence ID" value="XM_031537189.1"/>
</dbReference>
<feature type="transmembrane region" description="Helical" evidence="6">
    <location>
        <begin position="127"/>
        <end position="144"/>
    </location>
</feature>
<keyword evidence="4 6" id="KW-1133">Transmembrane helix</keyword>
<protein>
    <submittedName>
        <fullName evidence="11 12">Polyprenol reductase 2-like</fullName>
    </submittedName>
</protein>
<dbReference type="GeneID" id="116204855"/>
<dbReference type="GO" id="GO:0006488">
    <property type="term" value="P:dolichol-linked oligosaccharide biosynthetic process"/>
    <property type="evidence" value="ECO:0007669"/>
    <property type="project" value="InterPro"/>
</dbReference>
<dbReference type="PROSITE" id="PS50244">
    <property type="entry name" value="S5A_REDUCTASE"/>
    <property type="match status" value="1"/>
</dbReference>
<keyword evidence="10" id="KW-1185">Reference proteome</keyword>
<reference evidence="11 12" key="4">
    <citation type="submission" date="2025-04" db="UniProtKB">
        <authorList>
            <consortium name="RefSeq"/>
        </authorList>
    </citation>
    <scope>IDENTIFICATION</scope>
    <source>
        <tissue evidence="11 12">Leaf</tissue>
    </source>
</reference>
<feature type="transmembrane region" description="Helical" evidence="6">
    <location>
        <begin position="270"/>
        <end position="292"/>
    </location>
</feature>
<dbReference type="Gene3D" id="1.20.120.1630">
    <property type="match status" value="1"/>
</dbReference>
<feature type="transmembrane region" description="Helical" evidence="6">
    <location>
        <begin position="298"/>
        <end position="316"/>
    </location>
</feature>
<organism evidence="8 9">
    <name type="scientific">Punica granatum</name>
    <name type="common">Pomegranate</name>
    <dbReference type="NCBI Taxonomy" id="22663"/>
    <lineage>
        <taxon>Eukaryota</taxon>
        <taxon>Viridiplantae</taxon>
        <taxon>Streptophyta</taxon>
        <taxon>Embryophyta</taxon>
        <taxon>Tracheophyta</taxon>
        <taxon>Spermatophyta</taxon>
        <taxon>Magnoliopsida</taxon>
        <taxon>eudicotyledons</taxon>
        <taxon>Gunneridae</taxon>
        <taxon>Pentapetalae</taxon>
        <taxon>rosids</taxon>
        <taxon>malvids</taxon>
        <taxon>Myrtales</taxon>
        <taxon>Lythraceae</taxon>
        <taxon>Punica</taxon>
    </lineage>
</organism>
<dbReference type="AlphaFoldDB" id="A0A218XGJ7"/>
<dbReference type="InterPro" id="IPR039698">
    <property type="entry name" value="Dfg10/SRD5A3"/>
</dbReference>
<dbReference type="Proteomes" id="UP000197138">
    <property type="component" value="Unassembled WGS sequence"/>
</dbReference>
<evidence type="ECO:0000313" key="8">
    <source>
        <dbReference type="EMBL" id="OWM83918.1"/>
    </source>
</evidence>
<accession>A0A218XGJ7</accession>
<dbReference type="GO" id="GO:0003865">
    <property type="term" value="F:3-oxo-5-alpha-steroid 4-dehydrogenase activity"/>
    <property type="evidence" value="ECO:0007669"/>
    <property type="project" value="TreeGrafter"/>
</dbReference>
<dbReference type="UniPathway" id="UPA00378"/>
<comment type="subcellular location">
    <subcellularLocation>
        <location evidence="1">Endomembrane system</location>
        <topology evidence="1">Multi-pass membrane protein</topology>
    </subcellularLocation>
</comment>
<gene>
    <name evidence="11 12" type="primary">LOC116204855</name>
    <name evidence="8" type="ORF">CDL15_Pgr004349</name>
</gene>
<dbReference type="PANTHER" id="PTHR14624">
    <property type="entry name" value="DFG10 PROTEIN"/>
    <property type="match status" value="1"/>
</dbReference>
<comment type="pathway">
    <text evidence="2">Protein modification; protein glycosylation.</text>
</comment>
<dbReference type="RefSeq" id="XP_031393050.1">
    <property type="nucleotide sequence ID" value="XM_031537190.1"/>
</dbReference>
<dbReference type="OrthoDB" id="541710at2759"/>
<evidence type="ECO:0000259" key="7">
    <source>
        <dbReference type="Pfam" id="PF02544"/>
    </source>
</evidence>
<evidence type="ECO:0000256" key="4">
    <source>
        <dbReference type="ARBA" id="ARBA00022989"/>
    </source>
</evidence>
<evidence type="ECO:0000313" key="11">
    <source>
        <dbReference type="RefSeq" id="XP_031393049.1"/>
    </source>
</evidence>
<evidence type="ECO:0000313" key="10">
    <source>
        <dbReference type="Proteomes" id="UP000515151"/>
    </source>
</evidence>
<feature type="transmembrane region" description="Helical" evidence="6">
    <location>
        <begin position="12"/>
        <end position="32"/>
    </location>
</feature>
<reference evidence="9" key="1">
    <citation type="journal article" date="2017" name="Plant J.">
        <title>The pomegranate (Punica granatum L.) genome and the genomics of punicalagin biosynthesis.</title>
        <authorList>
            <person name="Qin G."/>
            <person name="Xu C."/>
            <person name="Ming R."/>
            <person name="Tang H."/>
            <person name="Guyot R."/>
            <person name="Kramer E.M."/>
            <person name="Hu Y."/>
            <person name="Yi X."/>
            <person name="Qi Y."/>
            <person name="Xu X."/>
            <person name="Gao Z."/>
            <person name="Pan H."/>
            <person name="Jian J."/>
            <person name="Tian Y."/>
            <person name="Yue Z."/>
            <person name="Xu Y."/>
        </authorList>
    </citation>
    <scope>NUCLEOTIDE SEQUENCE [LARGE SCALE GENOMIC DNA]</scope>
    <source>
        <strain evidence="9">cv. Dabenzi</strain>
    </source>
</reference>
<sequence>MVSSVMEVGVVGLLRVAWVAGILPLVIASLPFSSLDRFHGVLSGFASRGKTMQPSSHRFSVPQRFFSHFYIIGVLWTTLLLVVTWAYAYNMAPLSSEPSMYSNIASHLTGGPFSWHRTASASLKHTYTVWNSVFLLLLMEIQVLRRLYETIYVFYYSPSARMHIFGYLAGLCFYTAAPLSLCCNFAVDVYKFSASQVSEFIIRGKNQMPPFEVGFWEITSPFLKLRWRQWIGAAILLWGWIHQHRCHAILGSLRKRPGQSDEYVIPRGDWFEIVSCPHYLAEIVIYAGLLVASGGIDLTIWLLFGFVVANLVFAAVETHRWYHRKFDNYPRNRYAVIPLIY</sequence>
<evidence type="ECO:0000256" key="5">
    <source>
        <dbReference type="ARBA" id="ARBA00023136"/>
    </source>
</evidence>
<proteinExistence type="predicted"/>
<feature type="transmembrane region" description="Helical" evidence="6">
    <location>
        <begin position="164"/>
        <end position="187"/>
    </location>
</feature>